<proteinExistence type="predicted"/>
<evidence type="ECO:0000313" key="3">
    <source>
        <dbReference type="Proteomes" id="UP001054889"/>
    </source>
</evidence>
<organism evidence="2 3">
    <name type="scientific">Eleusine coracana subsp. coracana</name>
    <dbReference type="NCBI Taxonomy" id="191504"/>
    <lineage>
        <taxon>Eukaryota</taxon>
        <taxon>Viridiplantae</taxon>
        <taxon>Streptophyta</taxon>
        <taxon>Embryophyta</taxon>
        <taxon>Tracheophyta</taxon>
        <taxon>Spermatophyta</taxon>
        <taxon>Magnoliopsida</taxon>
        <taxon>Liliopsida</taxon>
        <taxon>Poales</taxon>
        <taxon>Poaceae</taxon>
        <taxon>PACMAD clade</taxon>
        <taxon>Chloridoideae</taxon>
        <taxon>Cynodonteae</taxon>
        <taxon>Eleusininae</taxon>
        <taxon>Eleusine</taxon>
    </lineage>
</organism>
<protein>
    <submittedName>
        <fullName evidence="2">Uncharacterized protein</fullName>
    </submittedName>
</protein>
<comment type="caution">
    <text evidence="2">The sequence shown here is derived from an EMBL/GenBank/DDBJ whole genome shotgun (WGS) entry which is preliminary data.</text>
</comment>
<reference evidence="2" key="1">
    <citation type="journal article" date="2018" name="DNA Res.">
        <title>Multiple hybrid de novo genome assembly of finger millet, an orphan allotetraploid crop.</title>
        <authorList>
            <person name="Hatakeyama M."/>
            <person name="Aluri S."/>
            <person name="Balachadran M.T."/>
            <person name="Sivarajan S.R."/>
            <person name="Patrignani A."/>
            <person name="Gruter S."/>
            <person name="Poveda L."/>
            <person name="Shimizu-Inatsugi R."/>
            <person name="Baeten J."/>
            <person name="Francoijs K.J."/>
            <person name="Nataraja K.N."/>
            <person name="Reddy Y.A.N."/>
            <person name="Phadnis S."/>
            <person name="Ravikumar R.L."/>
            <person name="Schlapbach R."/>
            <person name="Sreeman S.M."/>
            <person name="Shimizu K.K."/>
        </authorList>
    </citation>
    <scope>NUCLEOTIDE SEQUENCE</scope>
</reference>
<dbReference type="PANTHER" id="PTHR34949:SF3">
    <property type="entry name" value="OS08G0244100 PROTEIN"/>
    <property type="match status" value="1"/>
</dbReference>
<keyword evidence="1" id="KW-1133">Transmembrane helix</keyword>
<dbReference type="AlphaFoldDB" id="A0AAV5DHL4"/>
<reference evidence="2" key="2">
    <citation type="submission" date="2021-12" db="EMBL/GenBank/DDBJ databases">
        <title>Resequencing data analysis of finger millet.</title>
        <authorList>
            <person name="Hatakeyama M."/>
            <person name="Aluri S."/>
            <person name="Balachadran M.T."/>
            <person name="Sivarajan S.R."/>
            <person name="Poveda L."/>
            <person name="Shimizu-Inatsugi R."/>
            <person name="Schlapbach R."/>
            <person name="Sreeman S.M."/>
            <person name="Shimizu K.K."/>
        </authorList>
    </citation>
    <scope>NUCLEOTIDE SEQUENCE</scope>
</reference>
<dbReference type="EMBL" id="BQKI01000016">
    <property type="protein sequence ID" value="GJN09701.1"/>
    <property type="molecule type" value="Genomic_DNA"/>
</dbReference>
<keyword evidence="3" id="KW-1185">Reference proteome</keyword>
<keyword evidence="1" id="KW-0472">Membrane</keyword>
<dbReference type="PANTHER" id="PTHR34949">
    <property type="entry name" value="OS05G0443700 PROTEIN"/>
    <property type="match status" value="1"/>
</dbReference>
<evidence type="ECO:0000256" key="1">
    <source>
        <dbReference type="SAM" id="Phobius"/>
    </source>
</evidence>
<accession>A0AAV5DHL4</accession>
<name>A0AAV5DHL4_ELECO</name>
<dbReference type="Proteomes" id="UP001054889">
    <property type="component" value="Unassembled WGS sequence"/>
</dbReference>
<sequence length="284" mass="32262">MSAPGGLEQWQKDGFFQAAEEVQESADLGRQRLNWVKLDDEERDDLVTFLSAPAQFYSEVVTTDNNSHIPSRQTNVPIHTNDHRDMTMVIKDIHEVSPREISSNKSEVCCLAEQLHGHKMNLNLGDDHWKIDIGSNNMFNMFLQKFNGLTDRSRSYLSSWNDNQRTSVRAGGLQIQGQQQNIQFGRSIRITLLLMLSIFLIGLLLLGGPVNKLTRPLLEFQSSSSFFVALRRLLFPLVLLTSMEHASSNMAAINPMQLPIKTWQFKVSMTLTIRDKLKEADGQD</sequence>
<evidence type="ECO:0000313" key="2">
    <source>
        <dbReference type="EMBL" id="GJN09701.1"/>
    </source>
</evidence>
<keyword evidence="1" id="KW-0812">Transmembrane</keyword>
<gene>
    <name evidence="2" type="primary">ga27731</name>
    <name evidence="2" type="ORF">PR202_ga27731</name>
</gene>
<feature type="transmembrane region" description="Helical" evidence="1">
    <location>
        <begin position="190"/>
        <end position="208"/>
    </location>
</feature>